<dbReference type="AlphaFoldDB" id="A0A3D3G6A1"/>
<evidence type="ECO:0000313" key="8">
    <source>
        <dbReference type="EMBL" id="TNX86311.1"/>
    </source>
</evidence>
<dbReference type="EMBL" id="VFBM01000013">
    <property type="protein sequence ID" value="TNX86311.1"/>
    <property type="molecule type" value="Genomic_DNA"/>
</dbReference>
<keyword evidence="3" id="KW-0813">Transport</keyword>
<feature type="signal peptide" evidence="6">
    <location>
        <begin position="1"/>
        <end position="19"/>
    </location>
</feature>
<evidence type="ECO:0000256" key="6">
    <source>
        <dbReference type="SAM" id="SignalP"/>
    </source>
</evidence>
<dbReference type="GeneID" id="56304549"/>
<dbReference type="SUPFAM" id="SSF53807">
    <property type="entry name" value="Helical backbone' metal receptor"/>
    <property type="match status" value="1"/>
</dbReference>
<keyword evidence="5" id="KW-0862">Zinc</keyword>
<evidence type="ECO:0000256" key="3">
    <source>
        <dbReference type="ARBA" id="ARBA00022448"/>
    </source>
</evidence>
<comment type="caution">
    <text evidence="7">The sequence shown here is derived from an EMBL/GenBank/DDBJ whole genome shotgun (WGS) entry which is preliminary data.</text>
</comment>
<evidence type="ECO:0000256" key="1">
    <source>
        <dbReference type="ARBA" id="ARBA00011028"/>
    </source>
</evidence>
<name>A0A3D3G6A1_ACIRA</name>
<evidence type="ECO:0000256" key="4">
    <source>
        <dbReference type="ARBA" id="ARBA00022729"/>
    </source>
</evidence>
<evidence type="ECO:0000313" key="7">
    <source>
        <dbReference type="EMBL" id="HCM31921.1"/>
    </source>
</evidence>
<dbReference type="InterPro" id="IPR050492">
    <property type="entry name" value="Bact_metal-bind_prot9"/>
</dbReference>
<dbReference type="InterPro" id="IPR006127">
    <property type="entry name" value="ZnuA-like"/>
</dbReference>
<evidence type="ECO:0000313" key="9">
    <source>
        <dbReference type="Proteomes" id="UP000262257"/>
    </source>
</evidence>
<dbReference type="RefSeq" id="WP_005017292.1">
    <property type="nucleotide sequence ID" value="NZ_BKHE01000068.1"/>
</dbReference>
<feature type="chain" id="PRO_5036078992" description="High-affinity zinc uptake system protein ZnuA" evidence="6">
    <location>
        <begin position="20"/>
        <end position="278"/>
    </location>
</feature>
<dbReference type="EMBL" id="DPXL01000136">
    <property type="protein sequence ID" value="HCM31921.1"/>
    <property type="molecule type" value="Genomic_DNA"/>
</dbReference>
<evidence type="ECO:0000256" key="5">
    <source>
        <dbReference type="ARBA" id="ARBA00022906"/>
    </source>
</evidence>
<sequence length="278" mass="31455">MLRFILVALALCSCTLSWSNDLVVSTQPIYLISKAVTQGIEQPKLLLANQSGHDITLKPAHRKTIQDASLVIWLGKAHEAPLDKVLSSQPKAISILDSGLVKLLPLRNTRGKALPNTVDTHIWLDPNNAVRIGFFIAALRSQQYPAHRQAYWNNARAFAARMLKVTQQYNQTGQSRPYWSYHDAYQYLERPLNLRFAGALTDDPHIAPTMSQIRYLNQQRPSQKMCLLAEGHASQAQYRSLNPIIFQKVDESMSNEQDFIVAWKDLADQAHRCVVNAR</sequence>
<accession>A0A3D3G6A1</accession>
<keyword evidence="4 6" id="KW-0732">Signal</keyword>
<evidence type="ECO:0000313" key="10">
    <source>
        <dbReference type="Proteomes" id="UP000314285"/>
    </source>
</evidence>
<dbReference type="GO" id="GO:0046872">
    <property type="term" value="F:metal ion binding"/>
    <property type="evidence" value="ECO:0007669"/>
    <property type="project" value="InterPro"/>
</dbReference>
<dbReference type="Proteomes" id="UP000314285">
    <property type="component" value="Unassembled WGS sequence"/>
</dbReference>
<proteinExistence type="inferred from homology"/>
<evidence type="ECO:0000256" key="2">
    <source>
        <dbReference type="ARBA" id="ARBA00015915"/>
    </source>
</evidence>
<reference evidence="7 9" key="1">
    <citation type="journal article" date="2018" name="Nat. Biotechnol.">
        <title>A standardized bacterial taxonomy based on genome phylogeny substantially revises the tree of life.</title>
        <authorList>
            <person name="Parks D.H."/>
            <person name="Chuvochina M."/>
            <person name="Waite D.W."/>
            <person name="Rinke C."/>
            <person name="Skarshewski A."/>
            <person name="Chaumeil P.A."/>
            <person name="Hugenholtz P."/>
        </authorList>
    </citation>
    <scope>NUCLEOTIDE SEQUENCE [LARGE SCALE GENOMIC DNA]</scope>
    <source>
        <strain evidence="7">UBA10045</strain>
    </source>
</reference>
<comment type="similarity">
    <text evidence="1">Belongs to the bacterial solute-binding protein 9 family.</text>
</comment>
<dbReference type="PANTHER" id="PTHR42953:SF3">
    <property type="entry name" value="HIGH-AFFINITY ZINC UPTAKE SYSTEM PROTEIN ZNUA"/>
    <property type="match status" value="1"/>
</dbReference>
<dbReference type="KEGG" id="arj:DOM24_00450"/>
<gene>
    <name evidence="7" type="ORF">DIC32_10825</name>
    <name evidence="8" type="ORF">FHY67_12965</name>
</gene>
<dbReference type="GO" id="GO:0006829">
    <property type="term" value="P:zinc ion transport"/>
    <property type="evidence" value="ECO:0007669"/>
    <property type="project" value="UniProtKB-KW"/>
</dbReference>
<dbReference type="Proteomes" id="UP000262257">
    <property type="component" value="Unassembled WGS sequence"/>
</dbReference>
<keyword evidence="5" id="KW-0406">Ion transport</keyword>
<organism evidence="7 9">
    <name type="scientific">Acinetobacter radioresistens</name>
    <dbReference type="NCBI Taxonomy" id="40216"/>
    <lineage>
        <taxon>Bacteria</taxon>
        <taxon>Pseudomonadati</taxon>
        <taxon>Pseudomonadota</taxon>
        <taxon>Gammaproteobacteria</taxon>
        <taxon>Moraxellales</taxon>
        <taxon>Moraxellaceae</taxon>
        <taxon>Acinetobacter</taxon>
    </lineage>
</organism>
<reference evidence="8 10" key="2">
    <citation type="submission" date="2019-06" db="EMBL/GenBank/DDBJ databases">
        <title>Genome of Acinetobacter radioresistens APH1, a phenol degrading strain.</title>
        <authorList>
            <person name="Liu Y."/>
        </authorList>
    </citation>
    <scope>NUCLEOTIDE SEQUENCE [LARGE SCALE GENOMIC DNA]</scope>
    <source>
        <strain evidence="8 10">APH1</strain>
    </source>
</reference>
<dbReference type="Gene3D" id="3.40.50.1980">
    <property type="entry name" value="Nitrogenase molybdenum iron protein domain"/>
    <property type="match status" value="2"/>
</dbReference>
<protein>
    <recommendedName>
        <fullName evidence="2">High-affinity zinc uptake system protein ZnuA</fullName>
    </recommendedName>
</protein>
<dbReference type="PANTHER" id="PTHR42953">
    <property type="entry name" value="HIGH-AFFINITY ZINC UPTAKE SYSTEM PROTEIN ZNUA-RELATED"/>
    <property type="match status" value="1"/>
</dbReference>
<keyword evidence="5" id="KW-0864">Zinc transport</keyword>
<dbReference type="Pfam" id="PF01297">
    <property type="entry name" value="ZnuA"/>
    <property type="match status" value="1"/>
</dbReference>